<feature type="transmembrane region" description="Helical" evidence="8">
    <location>
        <begin position="381"/>
        <end position="403"/>
    </location>
</feature>
<dbReference type="InterPro" id="IPR044851">
    <property type="entry name" value="Wax_synthase"/>
</dbReference>
<dbReference type="STRING" id="535722.E4V5V7"/>
<dbReference type="PANTHER" id="PTHR31595:SF57">
    <property type="entry name" value="OS04G0481900 PROTEIN"/>
    <property type="match status" value="1"/>
</dbReference>
<sequence length="423" mass="47294">MTYSYSHGYALATFVAAITAHILLVLVLVYVPPTSSLRAWLLPVLVVPTLVVSRTAVHATPVMPLNFVIGVGYGLRLALEMFDLLCISKVAYPGHTGSKTSDGTRGKPGDSLPWYTRAYRAAVWLGEASSTDRGRNGYIDISREKAKKTSKRQFLVFRSIRFILCYLLLDLITSQSLEDADVKFAPGKEKILSRIIAGDFSGQDFGETLGSIVGFAAAGYLNLVVLIDFASVLAVSLGISEVQDWPPWFGPLTKLYSIRNFWSVVWHRQLRVLLYNHGYFITHSILRLPLPDSVSPESKALLLLIRYVRMQAIFLMSGLMHMPIDMMQNIPLRESGIVMFFTAQALGILIEDTVCSTYRWITTGSFSRQAHRGSRTKEPALWKKLIGFAWVLCWAMCCVPPWIFPTIRQSAMSAVPYSFFTKA</sequence>
<dbReference type="GO" id="GO:0006629">
    <property type="term" value="P:lipid metabolic process"/>
    <property type="evidence" value="ECO:0007669"/>
    <property type="project" value="InterPro"/>
</dbReference>
<protein>
    <submittedName>
        <fullName evidence="10">Tri7</fullName>
    </submittedName>
</protein>
<dbReference type="VEuPathDB" id="FungiDB:MGYG_08495"/>
<feature type="transmembrane region" description="Helical" evidence="8">
    <location>
        <begin position="212"/>
        <end position="239"/>
    </location>
</feature>
<evidence type="ECO:0000256" key="6">
    <source>
        <dbReference type="ARBA" id="ARBA00022989"/>
    </source>
</evidence>
<dbReference type="eggNOG" id="ENOG502SI5I">
    <property type="taxonomic scope" value="Eukaryota"/>
</dbReference>
<evidence type="ECO:0000256" key="3">
    <source>
        <dbReference type="ARBA" id="ARBA00007282"/>
    </source>
</evidence>
<accession>E4V5V7</accession>
<dbReference type="InterPro" id="IPR032805">
    <property type="entry name" value="Wax_synthase_dom"/>
</dbReference>
<feature type="transmembrane region" description="Helical" evidence="8">
    <location>
        <begin position="9"/>
        <end position="31"/>
    </location>
</feature>
<keyword evidence="5 8" id="KW-0812">Transmembrane</keyword>
<comment type="subcellular location">
    <subcellularLocation>
        <location evidence="1">Membrane</location>
        <topology evidence="1">Multi-pass membrane protein</topology>
    </subcellularLocation>
</comment>
<comment type="pathway">
    <text evidence="2">Secondary metabolite biosynthesis.</text>
</comment>
<comment type="similarity">
    <text evidence="3">Belongs to the wax synthase family.</text>
</comment>
<evidence type="ECO:0000256" key="2">
    <source>
        <dbReference type="ARBA" id="ARBA00005179"/>
    </source>
</evidence>
<evidence type="ECO:0000256" key="5">
    <source>
        <dbReference type="ARBA" id="ARBA00022692"/>
    </source>
</evidence>
<reference evidence="11" key="1">
    <citation type="journal article" date="2012" name="MBio">
        <title>Comparative genome analysis of Trichophyton rubrum and related dermatophytes reveals candidate genes involved in infection.</title>
        <authorList>
            <person name="Martinez D.A."/>
            <person name="Oliver B.G."/>
            <person name="Graeser Y."/>
            <person name="Goldberg J.M."/>
            <person name="Li W."/>
            <person name="Martinez-Rossi N.M."/>
            <person name="Monod M."/>
            <person name="Shelest E."/>
            <person name="Barton R.C."/>
            <person name="Birch E."/>
            <person name="Brakhage A.A."/>
            <person name="Chen Z."/>
            <person name="Gurr S.J."/>
            <person name="Heiman D."/>
            <person name="Heitman J."/>
            <person name="Kosti I."/>
            <person name="Rossi A."/>
            <person name="Saif S."/>
            <person name="Samalova M."/>
            <person name="Saunders C.W."/>
            <person name="Shea T."/>
            <person name="Summerbell R.C."/>
            <person name="Xu J."/>
            <person name="Young S."/>
            <person name="Zeng Q."/>
            <person name="Birren B.W."/>
            <person name="Cuomo C.A."/>
            <person name="White T.C."/>
        </authorList>
    </citation>
    <scope>NUCLEOTIDE SEQUENCE [LARGE SCALE GENOMIC DNA]</scope>
    <source>
        <strain evidence="11">ATCC MYA-4604 / CBS 118893</strain>
    </source>
</reference>
<dbReference type="Proteomes" id="UP000002669">
    <property type="component" value="Unassembled WGS sequence"/>
</dbReference>
<dbReference type="Pfam" id="PF13813">
    <property type="entry name" value="MBOAT_2"/>
    <property type="match status" value="1"/>
</dbReference>
<dbReference type="OrthoDB" id="1077582at2759"/>
<evidence type="ECO:0000256" key="1">
    <source>
        <dbReference type="ARBA" id="ARBA00004141"/>
    </source>
</evidence>
<dbReference type="InParanoid" id="E4V5V7"/>
<keyword evidence="7 8" id="KW-0472">Membrane</keyword>
<dbReference type="GO" id="GO:0016020">
    <property type="term" value="C:membrane"/>
    <property type="evidence" value="ECO:0007669"/>
    <property type="project" value="UniProtKB-SubCell"/>
</dbReference>
<dbReference type="HOGENOM" id="CLU_032731_0_1_1"/>
<gene>
    <name evidence="10" type="ORF">MGYG_08495</name>
</gene>
<evidence type="ECO:0000259" key="9">
    <source>
        <dbReference type="Pfam" id="PF13813"/>
    </source>
</evidence>
<feature type="transmembrane region" description="Helical" evidence="8">
    <location>
        <begin position="37"/>
        <end position="57"/>
    </location>
</feature>
<keyword evidence="11" id="KW-1185">Reference proteome</keyword>
<organism evidence="11">
    <name type="scientific">Arthroderma gypseum (strain ATCC MYA-4604 / CBS 118893)</name>
    <name type="common">Microsporum gypseum</name>
    <dbReference type="NCBI Taxonomy" id="535722"/>
    <lineage>
        <taxon>Eukaryota</taxon>
        <taxon>Fungi</taxon>
        <taxon>Dikarya</taxon>
        <taxon>Ascomycota</taxon>
        <taxon>Pezizomycotina</taxon>
        <taxon>Eurotiomycetes</taxon>
        <taxon>Eurotiomycetidae</taxon>
        <taxon>Onygenales</taxon>
        <taxon>Arthrodermataceae</taxon>
        <taxon>Nannizzia</taxon>
    </lineage>
</organism>
<dbReference type="OMA" id="FRDSHCI"/>
<proteinExistence type="inferred from homology"/>
<evidence type="ECO:0000313" key="10">
    <source>
        <dbReference type="EMBL" id="EFR05482.1"/>
    </source>
</evidence>
<dbReference type="GO" id="GO:0008374">
    <property type="term" value="F:O-acyltransferase activity"/>
    <property type="evidence" value="ECO:0007669"/>
    <property type="project" value="InterPro"/>
</dbReference>
<feature type="transmembrane region" description="Helical" evidence="8">
    <location>
        <begin position="155"/>
        <end position="173"/>
    </location>
</feature>
<dbReference type="RefSeq" id="XP_003169589.1">
    <property type="nucleotide sequence ID" value="XM_003169541.1"/>
</dbReference>
<keyword evidence="6 8" id="KW-1133">Transmembrane helix</keyword>
<evidence type="ECO:0000256" key="4">
    <source>
        <dbReference type="ARBA" id="ARBA00022679"/>
    </source>
</evidence>
<keyword evidence="4" id="KW-0808">Transferase</keyword>
<evidence type="ECO:0000256" key="7">
    <source>
        <dbReference type="ARBA" id="ARBA00023136"/>
    </source>
</evidence>
<dbReference type="EMBL" id="DS989830">
    <property type="protein sequence ID" value="EFR05482.1"/>
    <property type="molecule type" value="Genomic_DNA"/>
</dbReference>
<dbReference type="PANTHER" id="PTHR31595">
    <property type="entry name" value="LONG-CHAIN-ALCOHOL O-FATTY-ACYLTRANSFERASE 3-RELATED"/>
    <property type="match status" value="1"/>
</dbReference>
<dbReference type="GeneID" id="10024820"/>
<evidence type="ECO:0000313" key="11">
    <source>
        <dbReference type="Proteomes" id="UP000002669"/>
    </source>
</evidence>
<dbReference type="AlphaFoldDB" id="E4V5V7"/>
<feature type="domain" description="Wax synthase" evidence="9">
    <location>
        <begin position="245"/>
        <end position="342"/>
    </location>
</feature>
<evidence type="ECO:0000256" key="8">
    <source>
        <dbReference type="SAM" id="Phobius"/>
    </source>
</evidence>
<name>E4V5V7_ARTGP</name>